<dbReference type="PANTHER" id="PTHR30032:SF8">
    <property type="entry name" value="GERMINATION-SPECIFIC N-ACETYLMURAMOYL-L-ALANINE AMIDASE"/>
    <property type="match status" value="1"/>
</dbReference>
<dbReference type="Pfam" id="PF04122">
    <property type="entry name" value="CW_binding_2"/>
    <property type="match status" value="3"/>
</dbReference>
<dbReference type="Proteomes" id="UP001197974">
    <property type="component" value="Chromosome"/>
</dbReference>
<dbReference type="Gene3D" id="3.40.50.12090">
    <property type="match status" value="2"/>
</dbReference>
<accession>A0ABY9JQC3</accession>
<dbReference type="InterPro" id="IPR007253">
    <property type="entry name" value="Cell_wall-bd_2"/>
</dbReference>
<organism evidence="1 2">
    <name type="scientific">Bacillus carboniphilus</name>
    <dbReference type="NCBI Taxonomy" id="86663"/>
    <lineage>
        <taxon>Bacteria</taxon>
        <taxon>Bacillati</taxon>
        <taxon>Bacillota</taxon>
        <taxon>Bacilli</taxon>
        <taxon>Bacillales</taxon>
        <taxon>Bacillaceae</taxon>
        <taxon>Bacillus</taxon>
    </lineage>
</organism>
<dbReference type="PANTHER" id="PTHR30032">
    <property type="entry name" value="N-ACETYLMURAMOYL-L-ALANINE AMIDASE-RELATED"/>
    <property type="match status" value="1"/>
</dbReference>
<keyword evidence="2" id="KW-1185">Reference proteome</keyword>
<dbReference type="InterPro" id="IPR051922">
    <property type="entry name" value="Bact_Sporulation_Assoc"/>
</dbReference>
<proteinExistence type="predicted"/>
<sequence>MKFINKNSIKLVVISITISLTAILPITKVSATNVKPIQWSNLSKNIPNDLDSKRIEEILVNTNKYALTTWWNAKFSNQSNVKYLSLGGTSEKQVRHPAAMLLGLSTSLSLNVYDETKTGVSEEEAINKSLQLISSLAYNHKANQSGGWGDHWQSAHWAHFTGLAGWLMWDKLSAQDQQLVANMVEYEANRFIGYNVPYYQAQDGTLLSKGDTKAEENAWNAQILQLATAMMPSHENWQVWMDKSVELMISAGAAPSDLTNHQQLNGKAVQSWLEGSNINENGTVTNHGFIHPDYMEFILFNNTAALTYTLANMETPKAAFFNSDKVYRALVDLSFSGGTIYREGSSDIYYPEGNDWGTDRRMQFANMDIFASIFGYDNLVGTKGDYWEDYHAQKVLDMQRRHEDARTYSSTTEDTYHGREEWVAHHAAWSYLAKWINHNGAFKTTDRSYGISSERLAGENRYQTAVDISKEGWIESSTVVITRGNDFPDALAGAPLAYKKNAPILLTETKQLSPETKAEIIRLKAKQAIILGGPQAVSDSVKKSINDLGLEVSRISGADRFETAEKIAQHLPADTAIIAYGYNFPDALAASSIAAENGYPILLTEKNKVPASTERTLGSKKKTIVVGGQEVISHNVSSKLPSPTRVGGADRFETAQKIVDHFYKGENKVMMANGTNFPDALTGSVLAAKDQAFLLLTERDNLPASSLKIVKSYPIEHATILGGNEVIQENLIPIINKSKRQ</sequence>
<protein>
    <submittedName>
        <fullName evidence="1">Cell wall-binding repeat-containing protein</fullName>
    </submittedName>
</protein>
<dbReference type="EMBL" id="CP129013">
    <property type="protein sequence ID" value="WLR41601.1"/>
    <property type="molecule type" value="Genomic_DNA"/>
</dbReference>
<name>A0ABY9JQC3_9BACI</name>
<dbReference type="RefSeq" id="WP_226542191.1">
    <property type="nucleotide sequence ID" value="NZ_CP129013.1"/>
</dbReference>
<gene>
    <name evidence="1" type="ORF">LC087_11995</name>
</gene>
<evidence type="ECO:0000313" key="2">
    <source>
        <dbReference type="Proteomes" id="UP001197974"/>
    </source>
</evidence>
<evidence type="ECO:0000313" key="1">
    <source>
        <dbReference type="EMBL" id="WLR41601.1"/>
    </source>
</evidence>
<reference evidence="1 2" key="1">
    <citation type="submission" date="2023-06" db="EMBL/GenBank/DDBJ databases">
        <title>Five Gram-positive bacteria isolated from mangrove sediments in Shenzhen, Guangdong, China.</title>
        <authorList>
            <person name="Yu S."/>
            <person name="Zheng W."/>
            <person name="Huang Y."/>
        </authorList>
    </citation>
    <scope>NUCLEOTIDE SEQUENCE [LARGE SCALE GENOMIC DNA]</scope>
    <source>
        <strain evidence="1 2">SaN35-3</strain>
    </source>
</reference>